<evidence type="ECO:0000313" key="3">
    <source>
        <dbReference type="Proteomes" id="UP000293345"/>
    </source>
</evidence>
<dbReference type="EMBL" id="SDPW01000001">
    <property type="protein sequence ID" value="RXZ54421.1"/>
    <property type="molecule type" value="Genomic_DNA"/>
</dbReference>
<proteinExistence type="predicted"/>
<evidence type="ECO:0000256" key="1">
    <source>
        <dbReference type="SAM" id="MobiDB-lite"/>
    </source>
</evidence>
<evidence type="ECO:0000313" key="2">
    <source>
        <dbReference type="EMBL" id="RXZ54421.1"/>
    </source>
</evidence>
<keyword evidence="3" id="KW-1185">Reference proteome</keyword>
<dbReference type="Proteomes" id="UP000293345">
    <property type="component" value="Unassembled WGS sequence"/>
</dbReference>
<feature type="compositionally biased region" description="Polar residues" evidence="1">
    <location>
        <begin position="20"/>
        <end position="31"/>
    </location>
</feature>
<comment type="caution">
    <text evidence="2">The sequence shown here is derived from an EMBL/GenBank/DDBJ whole genome shotgun (WGS) entry which is preliminary data.</text>
</comment>
<feature type="region of interest" description="Disordered" evidence="1">
    <location>
        <begin position="150"/>
        <end position="178"/>
    </location>
</feature>
<feature type="compositionally biased region" description="Polar residues" evidence="1">
    <location>
        <begin position="88"/>
        <end position="100"/>
    </location>
</feature>
<accession>A0A4Q2K314</accession>
<dbReference type="RefSeq" id="WP_129424771.1">
    <property type="nucleotide sequence ID" value="NZ_SDPW01000001.1"/>
</dbReference>
<feature type="compositionally biased region" description="Basic and acidic residues" evidence="1">
    <location>
        <begin position="32"/>
        <end position="42"/>
    </location>
</feature>
<dbReference type="OrthoDB" id="3199615at2"/>
<reference evidence="2 3" key="1">
    <citation type="submission" date="2019-01" db="EMBL/GenBank/DDBJ databases">
        <title>Senegalimassilia sp. nov. KGMB04484 isolated human feces.</title>
        <authorList>
            <person name="Han K.-I."/>
            <person name="Kim J.-S."/>
            <person name="Lee K.C."/>
            <person name="Suh M.K."/>
            <person name="Eom M.K."/>
            <person name="Lee J.H."/>
            <person name="Park S.-H."/>
            <person name="Kang S.W."/>
            <person name="Park J.-E."/>
            <person name="Oh B.S."/>
            <person name="Yu S.Y."/>
            <person name="Choi S.-H."/>
            <person name="Lee D.H."/>
            <person name="Yoon H."/>
            <person name="Kim B.-Y."/>
            <person name="Lee J.H."/>
            <person name="Lee J.-S."/>
        </authorList>
    </citation>
    <scope>NUCLEOTIDE SEQUENCE [LARGE SCALE GENOMIC DNA]</scope>
    <source>
        <strain evidence="2 3">KGMB04484</strain>
    </source>
</reference>
<sequence>MAAASIAKRPGGAIAAKPETPTTPRNAPSRETQPRYHSEAKNDLVSQTTREQKGAFSKAGREPIDRRPKPHCPHAVSDFAKQTRLSKRSTSNNRSTQMTSDFERRWERIQQQVQVQMNGSAQPRVSSGRTLFGIKSEGERKMDEFARQIEAEQAARRRARAQREKAGNNGHKAPNAQG</sequence>
<dbReference type="AlphaFoldDB" id="A0A4Q2K314"/>
<feature type="compositionally biased region" description="Polar residues" evidence="1">
    <location>
        <begin position="115"/>
        <end position="129"/>
    </location>
</feature>
<feature type="compositionally biased region" description="Basic and acidic residues" evidence="1">
    <location>
        <begin position="150"/>
        <end position="166"/>
    </location>
</feature>
<name>A0A4Q2K314_9ACTN</name>
<feature type="region of interest" description="Disordered" evidence="1">
    <location>
        <begin position="115"/>
        <end position="137"/>
    </location>
</feature>
<feature type="region of interest" description="Disordered" evidence="1">
    <location>
        <begin position="1"/>
        <end position="101"/>
    </location>
</feature>
<gene>
    <name evidence="2" type="ORF">ET524_07985</name>
</gene>
<protein>
    <submittedName>
        <fullName evidence="2">Uncharacterized protein</fullName>
    </submittedName>
</protein>
<organism evidence="2 3">
    <name type="scientific">Senegalimassilia faecalis</name>
    <dbReference type="NCBI Taxonomy" id="2509433"/>
    <lineage>
        <taxon>Bacteria</taxon>
        <taxon>Bacillati</taxon>
        <taxon>Actinomycetota</taxon>
        <taxon>Coriobacteriia</taxon>
        <taxon>Coriobacteriales</taxon>
        <taxon>Coriobacteriaceae</taxon>
        <taxon>Senegalimassilia</taxon>
    </lineage>
</organism>